<accession>A0A5E6QKY1</accession>
<evidence type="ECO:0000313" key="2">
    <source>
        <dbReference type="Proteomes" id="UP000326241"/>
    </source>
</evidence>
<dbReference type="Pfam" id="PF11072">
    <property type="entry name" value="DUF2859"/>
    <property type="match status" value="1"/>
</dbReference>
<dbReference type="EMBL" id="CABVGZ010000006">
    <property type="protein sequence ID" value="VVM53782.1"/>
    <property type="molecule type" value="Genomic_DNA"/>
</dbReference>
<sequence length="136" mass="14538">MDAFGMGTCGNVSVADTAIPRFADVRYSEEEFLPVRSTALSPGPVQQRSLSASGLPAFFLVGDDVLSRSWLKLRLSTLANLNAVGLVVNVESQAALKGLRDIAPGVTLSPVSADDLAQRLNLQHYPVLITADRIEQ</sequence>
<dbReference type="AlphaFoldDB" id="A0A5E6QKY1"/>
<protein>
    <recommendedName>
        <fullName evidence="3">Integrating conjugative element protein</fullName>
    </recommendedName>
</protein>
<proteinExistence type="predicted"/>
<name>A0A5E6QKY1_PSEFL</name>
<organism evidence="1 2">
    <name type="scientific">Pseudomonas fluorescens</name>
    <dbReference type="NCBI Taxonomy" id="294"/>
    <lineage>
        <taxon>Bacteria</taxon>
        <taxon>Pseudomonadati</taxon>
        <taxon>Pseudomonadota</taxon>
        <taxon>Gammaproteobacteria</taxon>
        <taxon>Pseudomonadales</taxon>
        <taxon>Pseudomonadaceae</taxon>
        <taxon>Pseudomonas</taxon>
    </lineage>
</organism>
<dbReference type="InterPro" id="IPR021300">
    <property type="entry name" value="Integr_conj_element_PFL4695"/>
</dbReference>
<dbReference type="Proteomes" id="UP000326241">
    <property type="component" value="Unassembled WGS sequence"/>
</dbReference>
<evidence type="ECO:0000313" key="1">
    <source>
        <dbReference type="EMBL" id="VVM53782.1"/>
    </source>
</evidence>
<dbReference type="NCBIfam" id="TIGR03765">
    <property type="entry name" value="ICE_PFL_4695"/>
    <property type="match status" value="1"/>
</dbReference>
<reference evidence="1 2" key="1">
    <citation type="submission" date="2019-09" db="EMBL/GenBank/DDBJ databases">
        <authorList>
            <person name="Chandra G."/>
            <person name="Truman W A."/>
        </authorList>
    </citation>
    <scope>NUCLEOTIDE SEQUENCE [LARGE SCALE GENOMIC DNA]</scope>
    <source>
        <strain evidence="1">PS624</strain>
    </source>
</reference>
<evidence type="ECO:0008006" key="3">
    <source>
        <dbReference type="Google" id="ProtNLM"/>
    </source>
</evidence>
<gene>
    <name evidence="1" type="ORF">PS624_00924</name>
</gene>